<proteinExistence type="predicted"/>
<dbReference type="OrthoDB" id="143710at2"/>
<evidence type="ECO:0000256" key="2">
    <source>
        <dbReference type="SAM" id="Phobius"/>
    </source>
</evidence>
<name>A0A4R2HWV2_9ACTN</name>
<keyword evidence="2" id="KW-0812">Transmembrane</keyword>
<evidence type="ECO:0000313" key="5">
    <source>
        <dbReference type="EMBL" id="TCO34545.1"/>
    </source>
</evidence>
<sequence length="588" mass="61392">MAGPVAKRRKQDAVLLLAGVIVVGLVGQLCAVLGQNGERVARMWVAADIRGDGTARITEVLDYDFAGENKHGIYRTVPQDSRGDLRDVSVTMDGAKVPFRVDQGRRARIVIGDPAATVTGTHRYRIEYTLPRLGDGEWLAWDAVGTEWEVPIGQVQVHLAAPYAMKSVLCVAGSSGSDDACAAMEQPLPGQLDATHGGLGKGQGMTLCGQITDSGGGGGARLPDPPTGPAPAERGGSVLLVWLWVTGIALAAAVVVAELLRLAGRERVQGADGRIRRMDIGRLARSVQPSAVPPAGIGPARGGILLTDRVRKHHLVGWLLGAGLDGYLRVTGVSHPVLRRSEVQPGGADKLTMDVLGALFAGNPNVSLRKYNRHFSNAWTKLRRGLRSWRRSGGDGLWVRGGEQLRLAALVCGALAIVAGVIVLIVTAGDIAAPGTTLRTPTAVGAALGGAGLAAMLRAWELRARTTHGSELWCQVEAYRRHLAGIDRWDGRDEDLLTAWAVALGETRAWLAAAERAADSSRSSSSRQTVPDDHVRWQLAMYMPIAAHGARSHTGSSSGDSTSSGGYSGGGSSGGAGGGSGGGGGGSW</sequence>
<dbReference type="EMBL" id="SLWN01000002">
    <property type="protein sequence ID" value="TCO34545.1"/>
    <property type="molecule type" value="Genomic_DNA"/>
</dbReference>
<feature type="domain" description="Predicted membrane protein YciQ-like C-terminal" evidence="4">
    <location>
        <begin position="293"/>
        <end position="510"/>
    </location>
</feature>
<comment type="caution">
    <text evidence="5">The sequence shown here is derived from an EMBL/GenBank/DDBJ whole genome shotgun (WGS) entry which is preliminary data.</text>
</comment>
<feature type="compositionally biased region" description="Gly residues" evidence="1">
    <location>
        <begin position="566"/>
        <end position="588"/>
    </location>
</feature>
<dbReference type="AlphaFoldDB" id="A0A4R2HWV2"/>
<gene>
    <name evidence="5" type="ORF">EV652_102611</name>
</gene>
<evidence type="ECO:0000259" key="3">
    <source>
        <dbReference type="Pfam" id="PF09972"/>
    </source>
</evidence>
<keyword evidence="6" id="KW-1185">Reference proteome</keyword>
<feature type="transmembrane region" description="Helical" evidence="2">
    <location>
        <begin position="12"/>
        <end position="34"/>
    </location>
</feature>
<feature type="region of interest" description="Disordered" evidence="1">
    <location>
        <begin position="550"/>
        <end position="588"/>
    </location>
</feature>
<dbReference type="InterPro" id="IPR048389">
    <property type="entry name" value="YciQ-like_C"/>
</dbReference>
<feature type="compositionally biased region" description="Low complexity" evidence="1">
    <location>
        <begin position="555"/>
        <end position="565"/>
    </location>
</feature>
<dbReference type="Proteomes" id="UP000294508">
    <property type="component" value="Unassembled WGS sequence"/>
</dbReference>
<keyword evidence="2" id="KW-0472">Membrane</keyword>
<dbReference type="RefSeq" id="WP_158441111.1">
    <property type="nucleotide sequence ID" value="NZ_SLWN01000002.1"/>
</dbReference>
<organism evidence="5 6">
    <name type="scientific">Kribbella steppae</name>
    <dbReference type="NCBI Taxonomy" id="2512223"/>
    <lineage>
        <taxon>Bacteria</taxon>
        <taxon>Bacillati</taxon>
        <taxon>Actinomycetota</taxon>
        <taxon>Actinomycetes</taxon>
        <taxon>Propionibacteriales</taxon>
        <taxon>Kribbellaceae</taxon>
        <taxon>Kribbella</taxon>
    </lineage>
</organism>
<dbReference type="InterPro" id="IPR018702">
    <property type="entry name" value="DUF2207"/>
</dbReference>
<feature type="transmembrane region" description="Helical" evidence="2">
    <location>
        <begin position="239"/>
        <end position="260"/>
    </location>
</feature>
<keyword evidence="2" id="KW-1133">Transmembrane helix</keyword>
<evidence type="ECO:0000256" key="1">
    <source>
        <dbReference type="SAM" id="MobiDB-lite"/>
    </source>
</evidence>
<reference evidence="5 6" key="1">
    <citation type="journal article" date="2015" name="Stand. Genomic Sci.">
        <title>Genomic Encyclopedia of Bacterial and Archaeal Type Strains, Phase III: the genomes of soil and plant-associated and newly described type strains.</title>
        <authorList>
            <person name="Whitman W.B."/>
            <person name="Woyke T."/>
            <person name="Klenk H.P."/>
            <person name="Zhou Y."/>
            <person name="Lilburn T.G."/>
            <person name="Beck B.J."/>
            <person name="De Vos P."/>
            <person name="Vandamme P."/>
            <person name="Eisen J.A."/>
            <person name="Garrity G."/>
            <person name="Hugenholtz P."/>
            <person name="Kyrpides N.C."/>
        </authorList>
    </citation>
    <scope>NUCLEOTIDE SEQUENCE [LARGE SCALE GENOMIC DNA]</scope>
    <source>
        <strain evidence="5 6">VKM Ac-2572</strain>
    </source>
</reference>
<accession>A0A4R2HWV2</accession>
<feature type="transmembrane region" description="Helical" evidence="2">
    <location>
        <begin position="407"/>
        <end position="428"/>
    </location>
</feature>
<protein>
    <submittedName>
        <fullName evidence="5">Putative membrane protein DUF2207</fullName>
    </submittedName>
</protein>
<evidence type="ECO:0000259" key="4">
    <source>
        <dbReference type="Pfam" id="PF20990"/>
    </source>
</evidence>
<dbReference type="Pfam" id="PF09972">
    <property type="entry name" value="DUF2207"/>
    <property type="match status" value="1"/>
</dbReference>
<dbReference type="Pfam" id="PF20990">
    <property type="entry name" value="DUF2207_C"/>
    <property type="match status" value="1"/>
</dbReference>
<feature type="domain" description="DUF2207" evidence="3">
    <location>
        <begin position="40"/>
        <end position="174"/>
    </location>
</feature>
<evidence type="ECO:0000313" key="6">
    <source>
        <dbReference type="Proteomes" id="UP000294508"/>
    </source>
</evidence>